<comment type="caution">
    <text evidence="2">The sequence shown here is derived from an EMBL/GenBank/DDBJ whole genome shotgun (WGS) entry which is preliminary data.</text>
</comment>
<evidence type="ECO:0000313" key="3">
    <source>
        <dbReference type="Proteomes" id="UP001156903"/>
    </source>
</evidence>
<dbReference type="Proteomes" id="UP001156903">
    <property type="component" value="Unassembled WGS sequence"/>
</dbReference>
<dbReference type="EMBL" id="BSPB01000004">
    <property type="protein sequence ID" value="GLS13302.1"/>
    <property type="molecule type" value="Genomic_DNA"/>
</dbReference>
<dbReference type="RefSeq" id="WP_284306744.1">
    <property type="nucleotide sequence ID" value="NZ_BSPB01000004.1"/>
</dbReference>
<accession>A0ABQ6C512</accession>
<keyword evidence="3" id="KW-1185">Reference proteome</keyword>
<feature type="transmembrane region" description="Helical" evidence="1">
    <location>
        <begin position="81"/>
        <end position="104"/>
    </location>
</feature>
<sequence length="105" mass="11341">MDDTDAFFTQTVVGPAQTVLMGRRLGPREAAAQGLQLDLTTGQSTLSRLWQDWGVLSHEGDAPGQPRRRPGTLRLRLERHALWIGAAGLLALIGAAAAWGALLWN</sequence>
<proteinExistence type="predicted"/>
<keyword evidence="1" id="KW-0472">Membrane</keyword>
<keyword evidence="1" id="KW-0812">Transmembrane</keyword>
<evidence type="ECO:0000313" key="2">
    <source>
        <dbReference type="EMBL" id="GLS13302.1"/>
    </source>
</evidence>
<reference evidence="3" key="1">
    <citation type="journal article" date="2019" name="Int. J. Syst. Evol. Microbiol.">
        <title>The Global Catalogue of Microorganisms (GCM) 10K type strain sequencing project: providing services to taxonomists for standard genome sequencing and annotation.</title>
        <authorList>
            <consortium name="The Broad Institute Genomics Platform"/>
            <consortium name="The Broad Institute Genome Sequencing Center for Infectious Disease"/>
            <person name="Wu L."/>
            <person name="Ma J."/>
        </authorList>
    </citation>
    <scope>NUCLEOTIDE SEQUENCE [LARGE SCALE GENOMIC DNA]</scope>
    <source>
        <strain evidence="3">NBRC 109341</strain>
    </source>
</reference>
<protein>
    <submittedName>
        <fullName evidence="2">Uncharacterized protein</fullName>
    </submittedName>
</protein>
<evidence type="ECO:0000256" key="1">
    <source>
        <dbReference type="SAM" id="Phobius"/>
    </source>
</evidence>
<organism evidence="2 3">
    <name type="scientific">Hydrogenophaga electricum</name>
    <dbReference type="NCBI Taxonomy" id="1230953"/>
    <lineage>
        <taxon>Bacteria</taxon>
        <taxon>Pseudomonadati</taxon>
        <taxon>Pseudomonadota</taxon>
        <taxon>Betaproteobacteria</taxon>
        <taxon>Burkholderiales</taxon>
        <taxon>Comamonadaceae</taxon>
        <taxon>Hydrogenophaga</taxon>
    </lineage>
</organism>
<name>A0ABQ6C512_9BURK</name>
<keyword evidence="1" id="KW-1133">Transmembrane helix</keyword>
<gene>
    <name evidence="2" type="ORF">GCM10007935_07310</name>
</gene>